<proteinExistence type="predicted"/>
<name>A0A0E9T6Y8_ANGAN</name>
<accession>A0A0E9T6Y8</accession>
<organism evidence="1">
    <name type="scientific">Anguilla anguilla</name>
    <name type="common">European freshwater eel</name>
    <name type="synonym">Muraena anguilla</name>
    <dbReference type="NCBI Taxonomy" id="7936"/>
    <lineage>
        <taxon>Eukaryota</taxon>
        <taxon>Metazoa</taxon>
        <taxon>Chordata</taxon>
        <taxon>Craniata</taxon>
        <taxon>Vertebrata</taxon>
        <taxon>Euteleostomi</taxon>
        <taxon>Actinopterygii</taxon>
        <taxon>Neopterygii</taxon>
        <taxon>Teleostei</taxon>
        <taxon>Anguilliformes</taxon>
        <taxon>Anguillidae</taxon>
        <taxon>Anguilla</taxon>
    </lineage>
</organism>
<dbReference type="AlphaFoldDB" id="A0A0E9T6Y8"/>
<sequence>MDVISTPSTSLSKPAYLVILPQNLHPGSFKESTYVLLETHILCLQTCVLQLNLL</sequence>
<protein>
    <submittedName>
        <fullName evidence="1">Uncharacterized protein</fullName>
    </submittedName>
</protein>
<dbReference type="EMBL" id="GBXM01059191">
    <property type="protein sequence ID" value="JAH49386.1"/>
    <property type="molecule type" value="Transcribed_RNA"/>
</dbReference>
<reference evidence="1" key="1">
    <citation type="submission" date="2014-11" db="EMBL/GenBank/DDBJ databases">
        <authorList>
            <person name="Amaro Gonzalez C."/>
        </authorList>
    </citation>
    <scope>NUCLEOTIDE SEQUENCE</scope>
</reference>
<evidence type="ECO:0000313" key="1">
    <source>
        <dbReference type="EMBL" id="JAH49386.1"/>
    </source>
</evidence>
<reference evidence="1" key="2">
    <citation type="journal article" date="2015" name="Fish Shellfish Immunol.">
        <title>Early steps in the European eel (Anguilla anguilla)-Vibrio vulnificus interaction in the gills: Role of the RtxA13 toxin.</title>
        <authorList>
            <person name="Callol A."/>
            <person name="Pajuelo D."/>
            <person name="Ebbesson L."/>
            <person name="Teles M."/>
            <person name="MacKenzie S."/>
            <person name="Amaro C."/>
        </authorList>
    </citation>
    <scope>NUCLEOTIDE SEQUENCE</scope>
</reference>